<feature type="compositionally biased region" description="Polar residues" evidence="4">
    <location>
        <begin position="45"/>
        <end position="60"/>
    </location>
</feature>
<dbReference type="InterPro" id="IPR036322">
    <property type="entry name" value="WD40_repeat_dom_sf"/>
</dbReference>
<dbReference type="InterPro" id="IPR015943">
    <property type="entry name" value="WD40/YVTN_repeat-like_dom_sf"/>
</dbReference>
<keyword evidence="1 3" id="KW-0853">WD repeat</keyword>
<keyword evidence="6" id="KW-1185">Reference proteome</keyword>
<accession>A0A5C5Y1Z2</accession>
<dbReference type="Gene3D" id="2.130.10.10">
    <property type="entry name" value="YVTN repeat-like/Quinoprotein amine dehydrogenase"/>
    <property type="match status" value="2"/>
</dbReference>
<comment type="caution">
    <text evidence="5">The sequence shown here is derived from an EMBL/GenBank/DDBJ whole genome shotgun (WGS) entry which is preliminary data.</text>
</comment>
<dbReference type="PANTHER" id="PTHR19848">
    <property type="entry name" value="WD40 REPEAT PROTEIN"/>
    <property type="match status" value="1"/>
</dbReference>
<dbReference type="AlphaFoldDB" id="A0A5C5Y1Z2"/>
<dbReference type="Pfam" id="PF00400">
    <property type="entry name" value="WD40"/>
    <property type="match status" value="2"/>
</dbReference>
<protein>
    <submittedName>
        <fullName evidence="5">WD domain, G-beta repeat</fullName>
    </submittedName>
</protein>
<dbReference type="SUPFAM" id="SSF50978">
    <property type="entry name" value="WD40 repeat-like"/>
    <property type="match status" value="1"/>
</dbReference>
<evidence type="ECO:0000256" key="1">
    <source>
        <dbReference type="ARBA" id="ARBA00022574"/>
    </source>
</evidence>
<evidence type="ECO:0000256" key="4">
    <source>
        <dbReference type="SAM" id="MobiDB-lite"/>
    </source>
</evidence>
<evidence type="ECO:0000256" key="3">
    <source>
        <dbReference type="PROSITE-ProRule" id="PRU00221"/>
    </source>
</evidence>
<proteinExistence type="predicted"/>
<name>A0A5C5Y1Z2_9PLAN</name>
<feature type="repeat" description="WD" evidence="3">
    <location>
        <begin position="383"/>
        <end position="422"/>
    </location>
</feature>
<sequence>MRANGRADERQSHAVRHRRAGTADDLARRHGPPSSRPGVGIVASHPNSPTVRSMPSNPSRASGPADVSRSTRIVSRRSALGRLLAAALIASPVDWTRPSSAAPPEATQLTVNMRVPHDGQILRLRHISEDDQAVVITAIAADPAGRLIAAAGDDLAIRLIDAETMEVVRTVTDDATHHHRDVIRTLAFDDSGHRLVSSGNDGCIVIRHSAADFAATQHIDGAPALTCVRFHPSGRQMAAVGFDEEVFLIGKPAAQTKLRCGCRDLRTIAFSPDGKVMAVGGRVGDVHLFNTDPVKADGDHPLHRGRIRSMAFRRGSDSMVSVGEDGDVVVFDVNDRKIARRVHVGNCRLFCVTMLDSRIAAAGGSDNRIHLIDTDAGELIGHLAGHRGTISDVAQAGQWLYSGSYDATIRRWDLHSLQESVPQLAGREDRIVERPNRLDR</sequence>
<dbReference type="SMART" id="SM00320">
    <property type="entry name" value="WD40"/>
    <property type="match status" value="7"/>
</dbReference>
<evidence type="ECO:0000313" key="5">
    <source>
        <dbReference type="EMBL" id="TWT69008.1"/>
    </source>
</evidence>
<evidence type="ECO:0000256" key="2">
    <source>
        <dbReference type="ARBA" id="ARBA00022737"/>
    </source>
</evidence>
<evidence type="ECO:0000313" key="6">
    <source>
        <dbReference type="Proteomes" id="UP000317238"/>
    </source>
</evidence>
<dbReference type="PROSITE" id="PS50082">
    <property type="entry name" value="WD_REPEATS_2"/>
    <property type="match status" value="1"/>
</dbReference>
<reference evidence="5 6" key="1">
    <citation type="submission" date="2019-02" db="EMBL/GenBank/DDBJ databases">
        <title>Deep-cultivation of Planctomycetes and their phenomic and genomic characterization uncovers novel biology.</title>
        <authorList>
            <person name="Wiegand S."/>
            <person name="Jogler M."/>
            <person name="Boedeker C."/>
            <person name="Pinto D."/>
            <person name="Vollmers J."/>
            <person name="Rivas-Marin E."/>
            <person name="Kohn T."/>
            <person name="Peeters S.H."/>
            <person name="Heuer A."/>
            <person name="Rast P."/>
            <person name="Oberbeckmann S."/>
            <person name="Bunk B."/>
            <person name="Jeske O."/>
            <person name="Meyerdierks A."/>
            <person name="Storesund J.E."/>
            <person name="Kallscheuer N."/>
            <person name="Luecker S."/>
            <person name="Lage O.M."/>
            <person name="Pohl T."/>
            <person name="Merkel B.J."/>
            <person name="Hornburger P."/>
            <person name="Mueller R.-W."/>
            <person name="Bruemmer F."/>
            <person name="Labrenz M."/>
            <person name="Spormann A.M."/>
            <person name="Op Den Camp H."/>
            <person name="Overmann J."/>
            <person name="Amann R."/>
            <person name="Jetten M.S.M."/>
            <person name="Mascher T."/>
            <person name="Medema M.H."/>
            <person name="Devos D.P."/>
            <person name="Kaster A.-K."/>
            <person name="Ovreas L."/>
            <person name="Rohde M."/>
            <person name="Galperin M.Y."/>
            <person name="Jogler C."/>
        </authorList>
    </citation>
    <scope>NUCLEOTIDE SEQUENCE [LARGE SCALE GENOMIC DNA]</scope>
    <source>
        <strain evidence="5 6">Pan14r</strain>
    </source>
</reference>
<dbReference type="Proteomes" id="UP000317238">
    <property type="component" value="Unassembled WGS sequence"/>
</dbReference>
<dbReference type="EMBL" id="SJPL01000001">
    <property type="protein sequence ID" value="TWT69008.1"/>
    <property type="molecule type" value="Genomic_DNA"/>
</dbReference>
<keyword evidence="2" id="KW-0677">Repeat</keyword>
<feature type="compositionally biased region" description="Basic and acidic residues" evidence="4">
    <location>
        <begin position="1"/>
        <end position="12"/>
    </location>
</feature>
<dbReference type="PANTHER" id="PTHR19848:SF8">
    <property type="entry name" value="F-BOX AND WD REPEAT DOMAIN CONTAINING 7"/>
    <property type="match status" value="1"/>
</dbReference>
<dbReference type="InterPro" id="IPR001680">
    <property type="entry name" value="WD40_rpt"/>
</dbReference>
<gene>
    <name evidence="5" type="ORF">Pan14r_12920</name>
</gene>
<feature type="region of interest" description="Disordered" evidence="4">
    <location>
        <begin position="1"/>
        <end position="70"/>
    </location>
</feature>
<organism evidence="5 6">
    <name type="scientific">Crateriforma conspicua</name>
    <dbReference type="NCBI Taxonomy" id="2527996"/>
    <lineage>
        <taxon>Bacteria</taxon>
        <taxon>Pseudomonadati</taxon>
        <taxon>Planctomycetota</taxon>
        <taxon>Planctomycetia</taxon>
        <taxon>Planctomycetales</taxon>
        <taxon>Planctomycetaceae</taxon>
        <taxon>Crateriforma</taxon>
    </lineage>
</organism>
<dbReference type="OrthoDB" id="230341at2"/>